<sequence>MAAAIDPQRERERENEQNQWLRLVEETGIGLSRDRRRSPPGPSGPGRNESPRKVGRSRTDTMVYSEAYTVVEELAKADASEAELERAIDAERKAEPADTNVSEPSGEHALPETPATNTPESLVTEIREPSPPLSEPPALGVDMNPPDSAPVSAVDDTATSVDEPPPPPLPSIDVLPPSNMVEIPEAPALELSVDEATPSASLTERSHSPQKDSEATIEATIEADTDASPEVKEVSPTVEGEEQMQTEEVQITEARSSTESATDEPQAESVSDTLESLAQQEPPVVPSSEEPLVPYLPDQHPPEKVTPRLNQITKL</sequence>
<evidence type="ECO:0000256" key="1">
    <source>
        <dbReference type="SAM" id="MobiDB-lite"/>
    </source>
</evidence>
<gene>
    <name evidence="2" type="ORF">A0H81_02411</name>
</gene>
<reference evidence="2 3" key="1">
    <citation type="submission" date="2016-03" db="EMBL/GenBank/DDBJ databases">
        <title>Whole genome sequencing of Grifola frondosa 9006-11.</title>
        <authorList>
            <person name="Min B."/>
            <person name="Park H."/>
            <person name="Kim J.-G."/>
            <person name="Cho H."/>
            <person name="Oh Y.-L."/>
            <person name="Kong W.-S."/>
            <person name="Choi I.-G."/>
        </authorList>
    </citation>
    <scope>NUCLEOTIDE SEQUENCE [LARGE SCALE GENOMIC DNA]</scope>
    <source>
        <strain evidence="2 3">9006-11</strain>
    </source>
</reference>
<evidence type="ECO:0000313" key="2">
    <source>
        <dbReference type="EMBL" id="OBZ77472.1"/>
    </source>
</evidence>
<dbReference type="OMA" id="CNDLATR"/>
<feature type="compositionally biased region" description="Polar residues" evidence="1">
    <location>
        <begin position="246"/>
        <end position="260"/>
    </location>
</feature>
<protein>
    <submittedName>
        <fullName evidence="2">Uncharacterized protein</fullName>
    </submittedName>
</protein>
<accession>A0A1C7MKS8</accession>
<feature type="region of interest" description="Disordered" evidence="1">
    <location>
        <begin position="1"/>
        <end position="61"/>
    </location>
</feature>
<feature type="compositionally biased region" description="Basic and acidic residues" evidence="1">
    <location>
        <begin position="7"/>
        <end position="16"/>
    </location>
</feature>
<dbReference type="EMBL" id="LUGG01000002">
    <property type="protein sequence ID" value="OBZ77472.1"/>
    <property type="molecule type" value="Genomic_DNA"/>
</dbReference>
<proteinExistence type="predicted"/>
<feature type="region of interest" description="Disordered" evidence="1">
    <location>
        <begin position="76"/>
        <end position="315"/>
    </location>
</feature>
<evidence type="ECO:0000313" key="3">
    <source>
        <dbReference type="Proteomes" id="UP000092993"/>
    </source>
</evidence>
<dbReference type="STRING" id="5627.A0A1C7MKS8"/>
<comment type="caution">
    <text evidence="2">The sequence shown here is derived from an EMBL/GenBank/DDBJ whole genome shotgun (WGS) entry which is preliminary data.</text>
</comment>
<dbReference type="Proteomes" id="UP000092993">
    <property type="component" value="Unassembled WGS sequence"/>
</dbReference>
<feature type="compositionally biased region" description="Basic and acidic residues" evidence="1">
    <location>
        <begin position="204"/>
        <end position="214"/>
    </location>
</feature>
<feature type="compositionally biased region" description="Polar residues" evidence="1">
    <location>
        <begin position="268"/>
        <end position="279"/>
    </location>
</feature>
<keyword evidence="3" id="KW-1185">Reference proteome</keyword>
<feature type="compositionally biased region" description="Basic and acidic residues" evidence="1">
    <location>
        <begin position="76"/>
        <end position="96"/>
    </location>
</feature>
<name>A0A1C7MKS8_GRIFR</name>
<dbReference type="OrthoDB" id="10262609at2759"/>
<dbReference type="AlphaFoldDB" id="A0A1C7MKS8"/>
<organism evidence="2 3">
    <name type="scientific">Grifola frondosa</name>
    <name type="common">Maitake</name>
    <name type="synonym">Polyporus frondosus</name>
    <dbReference type="NCBI Taxonomy" id="5627"/>
    <lineage>
        <taxon>Eukaryota</taxon>
        <taxon>Fungi</taxon>
        <taxon>Dikarya</taxon>
        <taxon>Basidiomycota</taxon>
        <taxon>Agaricomycotina</taxon>
        <taxon>Agaricomycetes</taxon>
        <taxon>Polyporales</taxon>
        <taxon>Grifolaceae</taxon>
        <taxon>Grifola</taxon>
    </lineage>
</organism>